<reference evidence="1 2" key="1">
    <citation type="submission" date="2016-08" db="EMBL/GenBank/DDBJ databases">
        <title>Genomes of anaerobic fungi encode conserved fungal cellulosomes for biomass hydrolysis.</title>
        <authorList>
            <consortium name="DOE Joint Genome Institute"/>
            <person name="Haitjema C.H."/>
            <person name="Gilmore S.P."/>
            <person name="Henske J.K."/>
            <person name="Solomon K.V."/>
            <person name="De Groot R."/>
            <person name="Kuo A."/>
            <person name="Mondo S.J."/>
            <person name="Salamov A.A."/>
            <person name="Labutti K."/>
            <person name="Zhao Z."/>
            <person name="Chiniquy J."/>
            <person name="Barry K."/>
            <person name="Brewer H.M."/>
            <person name="Purvine S.O."/>
            <person name="Wright A.T."/>
            <person name="Boxma B."/>
            <person name="Van Alen T."/>
            <person name="Hackstein J.H."/>
            <person name="Baker S.E."/>
            <person name="Grigoriev I.V."/>
            <person name="O'Malley M.A."/>
        </authorList>
    </citation>
    <scope>NUCLEOTIDE SEQUENCE [LARGE SCALE GENOMIC DNA]</scope>
    <source>
        <strain evidence="2">finn</strain>
    </source>
</reference>
<dbReference type="Proteomes" id="UP000193719">
    <property type="component" value="Unassembled WGS sequence"/>
</dbReference>
<proteinExistence type="predicted"/>
<comment type="caution">
    <text evidence="1">The sequence shown here is derived from an EMBL/GenBank/DDBJ whole genome shotgun (WGS) entry which is preliminary data.</text>
</comment>
<name>A0A1Y1VCG0_9FUNG</name>
<keyword evidence="2" id="KW-1185">Reference proteome</keyword>
<protein>
    <submittedName>
        <fullName evidence="1">Uncharacterized protein</fullName>
    </submittedName>
</protein>
<evidence type="ECO:0000313" key="1">
    <source>
        <dbReference type="EMBL" id="ORX52547.1"/>
    </source>
</evidence>
<accession>A0A1Y1VCG0</accession>
<dbReference type="GO" id="GO:0031932">
    <property type="term" value="C:TORC2 complex"/>
    <property type="evidence" value="ECO:0007669"/>
    <property type="project" value="TreeGrafter"/>
</dbReference>
<dbReference type="OrthoDB" id="2290221at2759"/>
<dbReference type="PANTHER" id="PTHR32428:SF2">
    <property type="entry name" value="TARGET OF RAPAMYCIN COMPLEX 2 SUBUNIT BIT61-RELATED"/>
    <property type="match status" value="1"/>
</dbReference>
<dbReference type="InterPro" id="IPR013745">
    <property type="entry name" value="Bit61/PRR5"/>
</dbReference>
<gene>
    <name evidence="1" type="ORF">BCR36DRAFT_349988</name>
</gene>
<reference evidence="1 2" key="2">
    <citation type="submission" date="2016-08" db="EMBL/GenBank/DDBJ databases">
        <title>Pervasive Adenine N6-methylation of Active Genes in Fungi.</title>
        <authorList>
            <consortium name="DOE Joint Genome Institute"/>
            <person name="Mondo S.J."/>
            <person name="Dannebaum R.O."/>
            <person name="Kuo R.C."/>
            <person name="Labutti K."/>
            <person name="Haridas S."/>
            <person name="Kuo A."/>
            <person name="Salamov A."/>
            <person name="Ahrendt S.R."/>
            <person name="Lipzen A."/>
            <person name="Sullivan W."/>
            <person name="Andreopoulos W.B."/>
            <person name="Clum A."/>
            <person name="Lindquist E."/>
            <person name="Daum C."/>
            <person name="Ramamoorthy G.K."/>
            <person name="Gryganskyi A."/>
            <person name="Culley D."/>
            <person name="Magnuson J.K."/>
            <person name="James T.Y."/>
            <person name="O'Malley M.A."/>
            <person name="Stajich J.E."/>
            <person name="Spatafora J.W."/>
            <person name="Visel A."/>
            <person name="Grigoriev I.V."/>
        </authorList>
    </citation>
    <scope>NUCLEOTIDE SEQUENCE [LARGE SCALE GENOMIC DNA]</scope>
    <source>
        <strain evidence="2">finn</strain>
    </source>
</reference>
<organism evidence="1 2">
    <name type="scientific">Piromyces finnis</name>
    <dbReference type="NCBI Taxonomy" id="1754191"/>
    <lineage>
        <taxon>Eukaryota</taxon>
        <taxon>Fungi</taxon>
        <taxon>Fungi incertae sedis</taxon>
        <taxon>Chytridiomycota</taxon>
        <taxon>Chytridiomycota incertae sedis</taxon>
        <taxon>Neocallimastigomycetes</taxon>
        <taxon>Neocallimastigales</taxon>
        <taxon>Neocallimastigaceae</taxon>
        <taxon>Piromyces</taxon>
    </lineage>
</organism>
<dbReference type="PANTHER" id="PTHR32428">
    <property type="entry name" value="TARGET OF RAPAMYCIN COMPLEX 2 SUBUNIT BIT61-RELATED"/>
    <property type="match status" value="1"/>
</dbReference>
<dbReference type="GO" id="GO:0038203">
    <property type="term" value="P:TORC2 signaling"/>
    <property type="evidence" value="ECO:0007669"/>
    <property type="project" value="TreeGrafter"/>
</dbReference>
<dbReference type="STRING" id="1754191.A0A1Y1VCG0"/>
<evidence type="ECO:0000313" key="2">
    <source>
        <dbReference type="Proteomes" id="UP000193719"/>
    </source>
</evidence>
<dbReference type="EMBL" id="MCFH01000015">
    <property type="protein sequence ID" value="ORX52547.1"/>
    <property type="molecule type" value="Genomic_DNA"/>
</dbReference>
<sequence>MSSLKLSTKKKYTKEKISSVNLPISSSMSITPGIPTSLSSINLNNVTRRISQKFSSSPSSNFFKTSEIINNEMSYARVWKSVQAAIRILFEDKQLKYSIEEINDEVKHLIQDPNFVEEVFVRNVSDSLITGMNTISNRINSMEKSDDVMACVVDQWILLYSRIIPYLRAMFVPLKQYPYSENIDIIELTLRMYRDITIIPITARLNEIINPFSTQNDTNVQYNDYIHRLHRILHMYTILDVLITDKKPEIETILYKLRTTIKFKSEYYSNK</sequence>
<dbReference type="Pfam" id="PF08539">
    <property type="entry name" value="HbrB"/>
    <property type="match status" value="1"/>
</dbReference>
<dbReference type="AlphaFoldDB" id="A0A1Y1VCG0"/>